<protein>
    <recommendedName>
        <fullName evidence="4">Outer membrane protein</fullName>
    </recommendedName>
</protein>
<dbReference type="EMBL" id="VYQF01000001">
    <property type="protein sequence ID" value="KAA9040540.1"/>
    <property type="molecule type" value="Genomic_DNA"/>
</dbReference>
<feature type="signal peptide" evidence="1">
    <location>
        <begin position="1"/>
        <end position="18"/>
    </location>
</feature>
<keyword evidence="1" id="KW-0732">Signal</keyword>
<reference evidence="2 3" key="1">
    <citation type="submission" date="2019-09" db="EMBL/GenBank/DDBJ databases">
        <title>Draft genome sequence of Ginsengibacter sp. BR5-29.</title>
        <authorList>
            <person name="Im W.-T."/>
        </authorList>
    </citation>
    <scope>NUCLEOTIDE SEQUENCE [LARGE SCALE GENOMIC DNA]</scope>
    <source>
        <strain evidence="2 3">BR5-29</strain>
    </source>
</reference>
<evidence type="ECO:0008006" key="4">
    <source>
        <dbReference type="Google" id="ProtNLM"/>
    </source>
</evidence>
<dbReference type="RefSeq" id="WP_150412599.1">
    <property type="nucleotide sequence ID" value="NZ_VYQF01000001.1"/>
</dbReference>
<gene>
    <name evidence="2" type="ORF">FW778_00380</name>
</gene>
<feature type="chain" id="PRO_5023896712" description="Outer membrane protein" evidence="1">
    <location>
        <begin position="19"/>
        <end position="288"/>
    </location>
</feature>
<dbReference type="AlphaFoldDB" id="A0A5J5IHR4"/>
<comment type="caution">
    <text evidence="2">The sequence shown here is derived from an EMBL/GenBank/DDBJ whole genome shotgun (WGS) entry which is preliminary data.</text>
</comment>
<evidence type="ECO:0000256" key="1">
    <source>
        <dbReference type="SAM" id="SignalP"/>
    </source>
</evidence>
<evidence type="ECO:0000313" key="3">
    <source>
        <dbReference type="Proteomes" id="UP000326903"/>
    </source>
</evidence>
<evidence type="ECO:0000313" key="2">
    <source>
        <dbReference type="EMBL" id="KAA9040540.1"/>
    </source>
</evidence>
<sequence length="288" mass="31018">MKSLLLIALLAISGPFCFGQTDSTADDASGSTPAKSTLTLAAVYSNNVSYYGQRSAVNTPYAAIAANYQLTSGFYFTGQTYKLLNENSSTVSAASLGAGFNFKVGKRFSTDLSYSHSFYPKYSPLLQAGNADNASIVFSFDSWIKPTLTGDYAFGKTSDAFVTGGLSKMINLFSIGNKDIITIGPSADVVGGTQHFYKTYLTEQKLRDSVLGIFTDPLFGSSSSSNTTDTVATTSFNVLSYNFKCPIAYNRAHYVLEAAYQLSVLSKQAQAGAGKINSFLTFSFYYQF</sequence>
<keyword evidence="3" id="KW-1185">Reference proteome</keyword>
<dbReference type="Proteomes" id="UP000326903">
    <property type="component" value="Unassembled WGS sequence"/>
</dbReference>
<proteinExistence type="predicted"/>
<organism evidence="2 3">
    <name type="scientific">Ginsengibacter hankyongi</name>
    <dbReference type="NCBI Taxonomy" id="2607284"/>
    <lineage>
        <taxon>Bacteria</taxon>
        <taxon>Pseudomonadati</taxon>
        <taxon>Bacteroidota</taxon>
        <taxon>Chitinophagia</taxon>
        <taxon>Chitinophagales</taxon>
        <taxon>Chitinophagaceae</taxon>
        <taxon>Ginsengibacter</taxon>
    </lineage>
</organism>
<accession>A0A5J5IHR4</accession>
<name>A0A5J5IHR4_9BACT</name>